<dbReference type="EMBL" id="CP039351">
    <property type="protein sequence ID" value="QCE00735.1"/>
    <property type="molecule type" value="Genomic_DNA"/>
</dbReference>
<accession>A0A4D6MLU1</accession>
<sequence>MFLRLRTDGGPRRDEGLRRHGGLRKDGGLRRAGGFSKQIVDFVPARWTSKGCSSSEAQWSDGEENCWYGSRNTACEVSAVSLFPSFFNFTGGLLIDGNT</sequence>
<evidence type="ECO:0000313" key="2">
    <source>
        <dbReference type="EMBL" id="QCE00735.1"/>
    </source>
</evidence>
<feature type="region of interest" description="Disordered" evidence="1">
    <location>
        <begin position="1"/>
        <end position="23"/>
    </location>
</feature>
<dbReference type="Proteomes" id="UP000501690">
    <property type="component" value="Linkage Group LG7"/>
</dbReference>
<evidence type="ECO:0000313" key="3">
    <source>
        <dbReference type="Proteomes" id="UP000501690"/>
    </source>
</evidence>
<dbReference type="AlphaFoldDB" id="A0A4D6MLU1"/>
<proteinExistence type="predicted"/>
<gene>
    <name evidence="2" type="ORF">DEO72_LG7g2025</name>
</gene>
<evidence type="ECO:0000256" key="1">
    <source>
        <dbReference type="SAM" id="MobiDB-lite"/>
    </source>
</evidence>
<name>A0A4D6MLU1_VIGUN</name>
<organism evidence="2 3">
    <name type="scientific">Vigna unguiculata</name>
    <name type="common">Cowpea</name>
    <dbReference type="NCBI Taxonomy" id="3917"/>
    <lineage>
        <taxon>Eukaryota</taxon>
        <taxon>Viridiplantae</taxon>
        <taxon>Streptophyta</taxon>
        <taxon>Embryophyta</taxon>
        <taxon>Tracheophyta</taxon>
        <taxon>Spermatophyta</taxon>
        <taxon>Magnoliopsida</taxon>
        <taxon>eudicotyledons</taxon>
        <taxon>Gunneridae</taxon>
        <taxon>Pentapetalae</taxon>
        <taxon>rosids</taxon>
        <taxon>fabids</taxon>
        <taxon>Fabales</taxon>
        <taxon>Fabaceae</taxon>
        <taxon>Papilionoideae</taxon>
        <taxon>50 kb inversion clade</taxon>
        <taxon>NPAAA clade</taxon>
        <taxon>indigoferoid/millettioid clade</taxon>
        <taxon>Phaseoleae</taxon>
        <taxon>Vigna</taxon>
    </lineage>
</organism>
<keyword evidence="3" id="KW-1185">Reference proteome</keyword>
<reference evidence="2 3" key="1">
    <citation type="submission" date="2019-04" db="EMBL/GenBank/DDBJ databases">
        <title>An improved genome assembly and genetic linkage map for asparagus bean, Vigna unguiculata ssp. sesquipedialis.</title>
        <authorList>
            <person name="Xia Q."/>
            <person name="Zhang R."/>
            <person name="Dong Y."/>
        </authorList>
    </citation>
    <scope>NUCLEOTIDE SEQUENCE [LARGE SCALE GENOMIC DNA]</scope>
    <source>
        <tissue evidence="2">Leaf</tissue>
    </source>
</reference>
<protein>
    <submittedName>
        <fullName evidence="2">Uncharacterized protein</fullName>
    </submittedName>
</protein>